<dbReference type="Proteomes" id="UP000663872">
    <property type="component" value="Unassembled WGS sequence"/>
</dbReference>
<gene>
    <name evidence="1" type="ORF">GRG538_LOCUS3721</name>
</gene>
<organism evidence="1 2">
    <name type="scientific">Rotaria socialis</name>
    <dbReference type="NCBI Taxonomy" id="392032"/>
    <lineage>
        <taxon>Eukaryota</taxon>
        <taxon>Metazoa</taxon>
        <taxon>Spiralia</taxon>
        <taxon>Gnathifera</taxon>
        <taxon>Rotifera</taxon>
        <taxon>Eurotatoria</taxon>
        <taxon>Bdelloidea</taxon>
        <taxon>Philodinida</taxon>
        <taxon>Philodinidae</taxon>
        <taxon>Rotaria</taxon>
    </lineage>
</organism>
<evidence type="ECO:0000313" key="2">
    <source>
        <dbReference type="Proteomes" id="UP000663872"/>
    </source>
</evidence>
<protein>
    <submittedName>
        <fullName evidence="1">Uncharacterized protein</fullName>
    </submittedName>
</protein>
<dbReference type="EMBL" id="CAJNYT010000136">
    <property type="protein sequence ID" value="CAF3332279.1"/>
    <property type="molecule type" value="Genomic_DNA"/>
</dbReference>
<dbReference type="AlphaFoldDB" id="A0A817UDY3"/>
<proteinExistence type="predicted"/>
<sequence>MIIFMERISADHLFRHISTINDTQHRLESRIRHIFQRTGSTAIIRSILLVCGMIRSSCEALKLIVYTLCYRRATVRATNNQLRNYLHKIVLKCLQLNPEALLINGLGEIAYQVSIVVNIDQPNDSGRLMISQIREMGLFISETLHMVILDARSGESLISGQQSI</sequence>
<comment type="caution">
    <text evidence="1">The sequence shown here is derived from an EMBL/GenBank/DDBJ whole genome shotgun (WGS) entry which is preliminary data.</text>
</comment>
<reference evidence="1" key="1">
    <citation type="submission" date="2021-02" db="EMBL/GenBank/DDBJ databases">
        <authorList>
            <person name="Nowell W R."/>
        </authorList>
    </citation>
    <scope>NUCLEOTIDE SEQUENCE</scope>
</reference>
<name>A0A817UDY3_9BILA</name>
<accession>A0A817UDY3</accession>
<evidence type="ECO:0000313" key="1">
    <source>
        <dbReference type="EMBL" id="CAF3332279.1"/>
    </source>
</evidence>